<dbReference type="GO" id="GO:0005743">
    <property type="term" value="C:mitochondrial inner membrane"/>
    <property type="evidence" value="ECO:0007669"/>
    <property type="project" value="InterPro"/>
</dbReference>
<keyword evidence="7 8" id="KW-0472">Membrane</keyword>
<comment type="subcellular location">
    <subcellularLocation>
        <location evidence="1 10">Membrane</location>
        <topology evidence="1 10">Multi-pass membrane protein</topology>
    </subcellularLocation>
</comment>
<dbReference type="GO" id="GO:0005471">
    <property type="term" value="F:ATP:ADP antiporter activity"/>
    <property type="evidence" value="ECO:0007669"/>
    <property type="project" value="UniProtKB-UniRule"/>
</dbReference>
<evidence type="ECO:0000313" key="11">
    <source>
        <dbReference type="EMBL" id="CAD5214660.1"/>
    </source>
</evidence>
<dbReference type="PRINTS" id="PR00927">
    <property type="entry name" value="ADPTRNSLCASE"/>
</dbReference>
<dbReference type="Gene3D" id="1.50.40.10">
    <property type="entry name" value="Mitochondrial carrier domain"/>
    <property type="match status" value="1"/>
</dbReference>
<comment type="function">
    <text evidence="10">Catalyzes the exchange of ADP and ATP across the membrane.</text>
</comment>
<name>A0A811KE95_9BILA</name>
<dbReference type="GO" id="GO:0140021">
    <property type="term" value="P:mitochondrial ADP transmembrane transport"/>
    <property type="evidence" value="ECO:0007669"/>
    <property type="project" value="InterPro"/>
</dbReference>
<sequence length="304" mass="33090">MSAIASTSQQGDLLQILRGFTAGGFAAAVSKTTVAPIDRVKLLLQLQNRSNGAQVLGEYKGIVDCFQRLCAEQGVMSLWRGNSASVARCFPTHALNFVLRDYYRMIFLNGVDKKTQYGKFVLGNILSGGVGAATALCFVYPLDLARTKLAVELKADGTKKFGGIYDCLKSIGTKDGISGMYRGFMCSLQFVVISRAIFFGLFDTLRGTVTDDPKSLSFFTMWFMAQTCVVTSAFATYPMDTIRRKMMLDSGKASKTYTSAVDCLLKTVNQNGSSSLYKGAVSNSLKSTSGALMVALYYEAIKYM</sequence>
<feature type="repeat" description="Solcar" evidence="8">
    <location>
        <begin position="216"/>
        <end position="304"/>
    </location>
</feature>
<evidence type="ECO:0000256" key="8">
    <source>
        <dbReference type="PROSITE-ProRule" id="PRU00282"/>
    </source>
</evidence>
<keyword evidence="12" id="KW-1185">Reference proteome</keyword>
<evidence type="ECO:0000256" key="5">
    <source>
        <dbReference type="ARBA" id="ARBA00022737"/>
    </source>
</evidence>
<comment type="similarity">
    <text evidence="2 9">Belongs to the mitochondrial carrier (TC 2.A.29) family.</text>
</comment>
<proteinExistence type="inferred from homology"/>
<evidence type="ECO:0000256" key="9">
    <source>
        <dbReference type="RuleBase" id="RU000488"/>
    </source>
</evidence>
<dbReference type="Pfam" id="PF00153">
    <property type="entry name" value="Mito_carr"/>
    <property type="match status" value="3"/>
</dbReference>
<evidence type="ECO:0000256" key="3">
    <source>
        <dbReference type="ARBA" id="ARBA00022448"/>
    </source>
</evidence>
<comment type="subunit">
    <text evidence="10">Monomer.</text>
</comment>
<evidence type="ECO:0000256" key="10">
    <source>
        <dbReference type="RuleBase" id="RU368008"/>
    </source>
</evidence>
<dbReference type="InterPro" id="IPR002067">
    <property type="entry name" value="MCP"/>
</dbReference>
<gene>
    <name evidence="11" type="ORF">BOKJ2_LOCUS5704</name>
</gene>
<dbReference type="Proteomes" id="UP000614601">
    <property type="component" value="Unassembled WGS sequence"/>
</dbReference>
<feature type="repeat" description="Solcar" evidence="8">
    <location>
        <begin position="119"/>
        <end position="208"/>
    </location>
</feature>
<keyword evidence="4 8" id="KW-0812">Transmembrane</keyword>
<evidence type="ECO:0000256" key="2">
    <source>
        <dbReference type="ARBA" id="ARBA00006375"/>
    </source>
</evidence>
<evidence type="ECO:0000256" key="7">
    <source>
        <dbReference type="ARBA" id="ARBA00023136"/>
    </source>
</evidence>
<dbReference type="Proteomes" id="UP000783686">
    <property type="component" value="Unassembled WGS sequence"/>
</dbReference>
<dbReference type="PRINTS" id="PR00926">
    <property type="entry name" value="MITOCARRIER"/>
</dbReference>
<accession>A0A811KE95</accession>
<evidence type="ECO:0000256" key="1">
    <source>
        <dbReference type="ARBA" id="ARBA00004141"/>
    </source>
</evidence>
<dbReference type="PROSITE" id="PS50920">
    <property type="entry name" value="SOLCAR"/>
    <property type="match status" value="3"/>
</dbReference>
<reference evidence="11" key="1">
    <citation type="submission" date="2020-09" db="EMBL/GenBank/DDBJ databases">
        <authorList>
            <person name="Kikuchi T."/>
        </authorList>
    </citation>
    <scope>NUCLEOTIDE SEQUENCE</scope>
    <source>
        <strain evidence="11">SH1</strain>
    </source>
</reference>
<dbReference type="OrthoDB" id="270584at2759"/>
<dbReference type="InterPro" id="IPR023395">
    <property type="entry name" value="MCP_dom_sf"/>
</dbReference>
<dbReference type="EMBL" id="CAJFDH010000003">
    <property type="protein sequence ID" value="CAD5214660.1"/>
    <property type="molecule type" value="Genomic_DNA"/>
</dbReference>
<dbReference type="GO" id="GO:1901029">
    <property type="term" value="P:negative regulation of mitochondrial outer membrane permeabilization involved in apoptotic signaling pathway"/>
    <property type="evidence" value="ECO:0007669"/>
    <property type="project" value="TreeGrafter"/>
</dbReference>
<dbReference type="GO" id="GO:1990544">
    <property type="term" value="P:mitochondrial ATP transmembrane transport"/>
    <property type="evidence" value="ECO:0007669"/>
    <property type="project" value="InterPro"/>
</dbReference>
<dbReference type="InterPro" id="IPR018108">
    <property type="entry name" value="MCP_transmembrane"/>
</dbReference>
<protein>
    <recommendedName>
        <fullName evidence="10">ADP/ATP translocase</fullName>
    </recommendedName>
    <alternativeName>
        <fullName evidence="10">ADP,ATP carrier protein</fullName>
    </alternativeName>
</protein>
<dbReference type="SUPFAM" id="SSF103506">
    <property type="entry name" value="Mitochondrial carrier"/>
    <property type="match status" value="1"/>
</dbReference>
<feature type="transmembrane region" description="Helical" evidence="10">
    <location>
        <begin position="179"/>
        <end position="198"/>
    </location>
</feature>
<dbReference type="PANTHER" id="PTHR45635:SF16">
    <property type="entry name" value="ADP_ATP TRANSLOCASE"/>
    <property type="match status" value="1"/>
</dbReference>
<keyword evidence="3 9" id="KW-0813">Transport</keyword>
<evidence type="ECO:0000256" key="4">
    <source>
        <dbReference type="ARBA" id="ARBA00022692"/>
    </source>
</evidence>
<keyword evidence="6 10" id="KW-1133">Transmembrane helix</keyword>
<evidence type="ECO:0000313" key="12">
    <source>
        <dbReference type="Proteomes" id="UP000614601"/>
    </source>
</evidence>
<dbReference type="AlphaFoldDB" id="A0A811KE95"/>
<organism evidence="11 12">
    <name type="scientific">Bursaphelenchus okinawaensis</name>
    <dbReference type="NCBI Taxonomy" id="465554"/>
    <lineage>
        <taxon>Eukaryota</taxon>
        <taxon>Metazoa</taxon>
        <taxon>Ecdysozoa</taxon>
        <taxon>Nematoda</taxon>
        <taxon>Chromadorea</taxon>
        <taxon>Rhabditida</taxon>
        <taxon>Tylenchina</taxon>
        <taxon>Tylenchomorpha</taxon>
        <taxon>Aphelenchoidea</taxon>
        <taxon>Aphelenchoididae</taxon>
        <taxon>Bursaphelenchus</taxon>
    </lineage>
</organism>
<comment type="caution">
    <text evidence="11">The sequence shown here is derived from an EMBL/GenBank/DDBJ whole genome shotgun (WGS) entry which is preliminary data.</text>
</comment>
<dbReference type="PANTHER" id="PTHR45635">
    <property type="entry name" value="ADP,ATP CARRIER PROTEIN 1-RELATED-RELATED"/>
    <property type="match status" value="1"/>
</dbReference>
<comment type="caution">
    <text evidence="10">Lacks conserved residue(s) required for the propagation of feature annotation.</text>
</comment>
<feature type="transmembrane region" description="Helical" evidence="10">
    <location>
        <begin position="218"/>
        <end position="237"/>
    </location>
</feature>
<dbReference type="EMBL" id="CAJFCW020000003">
    <property type="protein sequence ID" value="CAG9103074.1"/>
    <property type="molecule type" value="Genomic_DNA"/>
</dbReference>
<evidence type="ECO:0000256" key="6">
    <source>
        <dbReference type="ARBA" id="ARBA00022989"/>
    </source>
</evidence>
<feature type="repeat" description="Solcar" evidence="8">
    <location>
        <begin position="14"/>
        <end position="106"/>
    </location>
</feature>
<keyword evidence="5" id="KW-0677">Repeat</keyword>
<dbReference type="InterPro" id="IPR002113">
    <property type="entry name" value="ADT_euk_type"/>
</dbReference>